<dbReference type="SUPFAM" id="SSF52058">
    <property type="entry name" value="L domain-like"/>
    <property type="match status" value="1"/>
</dbReference>
<dbReference type="InterPro" id="IPR025875">
    <property type="entry name" value="Leu-rich_rpt_4"/>
</dbReference>
<dbReference type="InterPro" id="IPR032675">
    <property type="entry name" value="LRR_dom_sf"/>
</dbReference>
<protein>
    <recommendedName>
        <fullName evidence="6">Leucine-rich repeat-containing protein 40</fullName>
    </recommendedName>
</protein>
<dbReference type="SUPFAM" id="SSF52047">
    <property type="entry name" value="RNI-like"/>
    <property type="match status" value="1"/>
</dbReference>
<dbReference type="PANTHER" id="PTHR48051:SF25">
    <property type="entry name" value="LEUCINE RICH REPEAT PROTEIN"/>
    <property type="match status" value="1"/>
</dbReference>
<dbReference type="PROSITE" id="PS51450">
    <property type="entry name" value="LRR"/>
    <property type="match status" value="3"/>
</dbReference>
<evidence type="ECO:0000313" key="5">
    <source>
        <dbReference type="Proteomes" id="UP000054498"/>
    </source>
</evidence>
<dbReference type="GeneID" id="25728776"/>
<evidence type="ECO:0000256" key="1">
    <source>
        <dbReference type="ARBA" id="ARBA00004430"/>
    </source>
</evidence>
<evidence type="ECO:0000313" key="4">
    <source>
        <dbReference type="EMBL" id="KIY96456.1"/>
    </source>
</evidence>
<keyword evidence="3" id="KW-0677">Repeat</keyword>
<evidence type="ECO:0000256" key="3">
    <source>
        <dbReference type="ARBA" id="ARBA00022737"/>
    </source>
</evidence>
<keyword evidence="5" id="KW-1185">Reference proteome</keyword>
<name>A0A0D2M5B2_9CHLO</name>
<dbReference type="Proteomes" id="UP000054498">
    <property type="component" value="Unassembled WGS sequence"/>
</dbReference>
<organism evidence="4 5">
    <name type="scientific">Monoraphidium neglectum</name>
    <dbReference type="NCBI Taxonomy" id="145388"/>
    <lineage>
        <taxon>Eukaryota</taxon>
        <taxon>Viridiplantae</taxon>
        <taxon>Chlorophyta</taxon>
        <taxon>core chlorophytes</taxon>
        <taxon>Chlorophyceae</taxon>
        <taxon>CS clade</taxon>
        <taxon>Sphaeropleales</taxon>
        <taxon>Selenastraceae</taxon>
        <taxon>Monoraphidium</taxon>
    </lineage>
</organism>
<evidence type="ECO:0000256" key="2">
    <source>
        <dbReference type="ARBA" id="ARBA00022614"/>
    </source>
</evidence>
<proteinExistence type="predicted"/>
<dbReference type="InterPro" id="IPR001611">
    <property type="entry name" value="Leu-rich_rpt"/>
</dbReference>
<dbReference type="AlphaFoldDB" id="A0A0D2M5B2"/>
<dbReference type="Gene3D" id="3.80.10.10">
    <property type="entry name" value="Ribonuclease Inhibitor"/>
    <property type="match status" value="3"/>
</dbReference>
<keyword evidence="2" id="KW-0433">Leucine-rich repeat</keyword>
<gene>
    <name evidence="4" type="ORF">MNEG_11507</name>
</gene>
<dbReference type="InterPro" id="IPR003591">
    <property type="entry name" value="Leu-rich_rpt_typical-subtyp"/>
</dbReference>
<dbReference type="GO" id="GO:0005930">
    <property type="term" value="C:axoneme"/>
    <property type="evidence" value="ECO:0007669"/>
    <property type="project" value="UniProtKB-SubCell"/>
</dbReference>
<comment type="subcellular location">
    <subcellularLocation>
        <location evidence="1">Cytoplasm</location>
        <location evidence="1">Cytoskeleton</location>
        <location evidence="1">Cilium axoneme</location>
    </subcellularLocation>
</comment>
<dbReference type="InterPro" id="IPR050216">
    <property type="entry name" value="LRR_domain-containing"/>
</dbReference>
<dbReference type="RefSeq" id="XP_013895476.1">
    <property type="nucleotide sequence ID" value="XM_014040022.1"/>
</dbReference>
<accession>A0A0D2M5B2</accession>
<dbReference type="PANTHER" id="PTHR48051">
    <property type="match status" value="1"/>
</dbReference>
<sequence>MPPPPPRRGAPPRAAPGCLLPGPAALDASAGALSKVIAAGRTSGALRLSARGLAEVPAAVYDPEAASAGGGDTAWWEVAELTRLDLSRNEIRQLPADLFGPTCTALTSLDVSQNKLRELAPGLAQLQELRSLSVSCNPLGVPNAAPVARGIGGVGGTHYGADAAADAGPGGGLPEEAAALPQLASLACADCGLERLPEALGDGRGQPALAQLLAGGNRLARLPAGLAGAAALVRLELQGNRLSGLDGRMVAGWAIPDEIGLLSKLRILRARNNRLSALPAALAGCASLVELHAGFNAIRALPEGLGASRTLAVLELRNNLITDYPAALCGLPLTLLDLTSNSLRSLPAELGLATTLRSIPLDGNPLKLIRRELWAGPVSALLEFLRSRLPDPAAQPADAQGAPLTAAGLARSRSGASGGGAALVGGAVGGGVGGGGGAELLLYGKGLSQLPPELLDPSVADLLIRVDLGGNPHLGAALCGGLGPALPPMARLRALSMGGSGVTEWPLPAGGGAMPALQTIDLRGNPLAPIPPGGLRCCPELRSVDLSGAPAAAVAAMPPALLAAAPKLEAVSLANCRAAAAPWEALRRAAASLRRLDLSGNSLEGLPALVSEFTRLEELDVSNNALAALPPELGLLSSSRGGRLRAFMVQGNCIRTIRRPLLEGGTGALLDYLASRLSGQ</sequence>
<dbReference type="KEGG" id="mng:MNEG_11507"/>
<evidence type="ECO:0008006" key="6">
    <source>
        <dbReference type="Google" id="ProtNLM"/>
    </source>
</evidence>
<dbReference type="Pfam" id="PF13855">
    <property type="entry name" value="LRR_8"/>
    <property type="match status" value="1"/>
</dbReference>
<dbReference type="EMBL" id="KK102994">
    <property type="protein sequence ID" value="KIY96456.1"/>
    <property type="molecule type" value="Genomic_DNA"/>
</dbReference>
<dbReference type="SMART" id="SM00364">
    <property type="entry name" value="LRR_BAC"/>
    <property type="match status" value="7"/>
</dbReference>
<reference evidence="4 5" key="1">
    <citation type="journal article" date="2013" name="BMC Genomics">
        <title>Reconstruction of the lipid metabolism for the microalga Monoraphidium neglectum from its genome sequence reveals characteristics suitable for biofuel production.</title>
        <authorList>
            <person name="Bogen C."/>
            <person name="Al-Dilaimi A."/>
            <person name="Albersmeier A."/>
            <person name="Wichmann J."/>
            <person name="Grundmann M."/>
            <person name="Rupp O."/>
            <person name="Lauersen K.J."/>
            <person name="Blifernez-Klassen O."/>
            <person name="Kalinowski J."/>
            <person name="Goesmann A."/>
            <person name="Mussgnug J.H."/>
            <person name="Kruse O."/>
        </authorList>
    </citation>
    <scope>NUCLEOTIDE SEQUENCE [LARGE SCALE GENOMIC DNA]</scope>
    <source>
        <strain evidence="4 5">SAG 48.87</strain>
    </source>
</reference>
<dbReference type="SMART" id="SM00369">
    <property type="entry name" value="LRR_TYP"/>
    <property type="match status" value="10"/>
</dbReference>
<dbReference type="Pfam" id="PF12799">
    <property type="entry name" value="LRR_4"/>
    <property type="match status" value="1"/>
</dbReference>
<dbReference type="STRING" id="145388.A0A0D2M5B2"/>
<dbReference type="OrthoDB" id="660555at2759"/>